<keyword evidence="4 6" id="KW-1133">Transmembrane helix</keyword>
<dbReference type="CDD" id="cd17370">
    <property type="entry name" value="MFS_MJ1317_like"/>
    <property type="match status" value="1"/>
</dbReference>
<name>A0ABN1F398_9PROT</name>
<feature type="transmembrane region" description="Helical" evidence="6">
    <location>
        <begin position="77"/>
        <end position="99"/>
    </location>
</feature>
<evidence type="ECO:0000256" key="3">
    <source>
        <dbReference type="ARBA" id="ARBA00022692"/>
    </source>
</evidence>
<dbReference type="EMBL" id="BAAADD010000009">
    <property type="protein sequence ID" value="GAA0580915.1"/>
    <property type="molecule type" value="Genomic_DNA"/>
</dbReference>
<feature type="transmembrane region" description="Helical" evidence="6">
    <location>
        <begin position="307"/>
        <end position="330"/>
    </location>
</feature>
<gene>
    <name evidence="7" type="ORF">GCM10008942_32210</name>
</gene>
<evidence type="ECO:0000256" key="2">
    <source>
        <dbReference type="ARBA" id="ARBA00022475"/>
    </source>
</evidence>
<reference evidence="7 8" key="1">
    <citation type="journal article" date="2019" name="Int. J. Syst. Evol. Microbiol.">
        <title>The Global Catalogue of Microorganisms (GCM) 10K type strain sequencing project: providing services to taxonomists for standard genome sequencing and annotation.</title>
        <authorList>
            <consortium name="The Broad Institute Genomics Platform"/>
            <consortium name="The Broad Institute Genome Sequencing Center for Infectious Disease"/>
            <person name="Wu L."/>
            <person name="Ma J."/>
        </authorList>
    </citation>
    <scope>NUCLEOTIDE SEQUENCE [LARGE SCALE GENOMIC DNA]</scope>
    <source>
        <strain evidence="7 8">JCM 15089</strain>
    </source>
</reference>
<evidence type="ECO:0000256" key="4">
    <source>
        <dbReference type="ARBA" id="ARBA00022989"/>
    </source>
</evidence>
<dbReference type="InterPro" id="IPR052425">
    <property type="entry name" value="Uncharacterized_MFS-type"/>
</dbReference>
<dbReference type="Proteomes" id="UP001499951">
    <property type="component" value="Unassembled WGS sequence"/>
</dbReference>
<dbReference type="SUPFAM" id="SSF103473">
    <property type="entry name" value="MFS general substrate transporter"/>
    <property type="match status" value="1"/>
</dbReference>
<feature type="transmembrane region" description="Helical" evidence="6">
    <location>
        <begin position="337"/>
        <end position="359"/>
    </location>
</feature>
<proteinExistence type="predicted"/>
<feature type="transmembrane region" description="Helical" evidence="6">
    <location>
        <begin position="251"/>
        <end position="272"/>
    </location>
</feature>
<evidence type="ECO:0000256" key="6">
    <source>
        <dbReference type="SAM" id="Phobius"/>
    </source>
</evidence>
<evidence type="ECO:0000313" key="8">
    <source>
        <dbReference type="Proteomes" id="UP001499951"/>
    </source>
</evidence>
<keyword evidence="3 6" id="KW-0812">Transmembrane</keyword>
<dbReference type="InterPro" id="IPR036259">
    <property type="entry name" value="MFS_trans_sf"/>
</dbReference>
<keyword evidence="5 6" id="KW-0472">Membrane</keyword>
<dbReference type="Gene3D" id="1.20.1250.20">
    <property type="entry name" value="MFS general substrate transporter like domains"/>
    <property type="match status" value="2"/>
</dbReference>
<keyword evidence="8" id="KW-1185">Reference proteome</keyword>
<evidence type="ECO:0000256" key="1">
    <source>
        <dbReference type="ARBA" id="ARBA00004651"/>
    </source>
</evidence>
<feature type="transmembrane region" description="Helical" evidence="6">
    <location>
        <begin position="214"/>
        <end position="239"/>
    </location>
</feature>
<feature type="transmembrane region" description="Helical" evidence="6">
    <location>
        <begin position="35"/>
        <end position="56"/>
    </location>
</feature>
<sequence>MTVSPYTNRQALSFVLAFGIVSLFADMSYEGMRGIAGPFLASLGASGLAVGLIAGSGELAGYLLRLFSGRFADSTRAYWPITLTGYIIQMAAVPMMALAGNWWVAAGLIIIERAGKAIRNPARDAMLSRAGETIGHGWAFGLHEALDQIGACAGPLIAALVLARHGDYRAAFVWLAIPSLTTVALVVAMRLKYGALGKIARPHDAAPDQALPRAFWFYAAASALIAFGFADFTLISYHFGKAGTLGGEAIAVFYAAAMLADGAASLLFGRWFDRAGLRVVYGGILIGVAVAPLAFFGGWWGALVGTLAWGTALGVHESVMNAGVATLVPLHARARAFGLFTAIFGTAWFAGSALLGALYDISLPALVAVAVIAQLAAAFPLARAINASAPRSRTS</sequence>
<feature type="transmembrane region" description="Helical" evidence="6">
    <location>
        <begin position="279"/>
        <end position="301"/>
    </location>
</feature>
<comment type="subcellular location">
    <subcellularLocation>
        <location evidence="1">Cell membrane</location>
        <topology evidence="1">Multi-pass membrane protein</topology>
    </subcellularLocation>
</comment>
<comment type="caution">
    <text evidence="7">The sequence shown here is derived from an EMBL/GenBank/DDBJ whole genome shotgun (WGS) entry which is preliminary data.</text>
</comment>
<dbReference type="PANTHER" id="PTHR42688:SF1">
    <property type="entry name" value="BLR5212 PROTEIN"/>
    <property type="match status" value="1"/>
</dbReference>
<dbReference type="Pfam" id="PF07690">
    <property type="entry name" value="MFS_1"/>
    <property type="match status" value="1"/>
</dbReference>
<evidence type="ECO:0000313" key="7">
    <source>
        <dbReference type="EMBL" id="GAA0580915.1"/>
    </source>
</evidence>
<feature type="transmembrane region" description="Helical" evidence="6">
    <location>
        <begin position="12"/>
        <end position="29"/>
    </location>
</feature>
<feature type="transmembrane region" description="Helical" evidence="6">
    <location>
        <begin position="365"/>
        <end position="385"/>
    </location>
</feature>
<feature type="transmembrane region" description="Helical" evidence="6">
    <location>
        <begin position="171"/>
        <end position="193"/>
    </location>
</feature>
<dbReference type="RefSeq" id="WP_166934923.1">
    <property type="nucleotide sequence ID" value="NZ_BAAADD010000009.1"/>
</dbReference>
<evidence type="ECO:0000256" key="5">
    <source>
        <dbReference type="ARBA" id="ARBA00023136"/>
    </source>
</evidence>
<accession>A0ABN1F398</accession>
<organism evidence="7 8">
    <name type="scientific">Rhizomicrobium electricum</name>
    <dbReference type="NCBI Taxonomy" id="480070"/>
    <lineage>
        <taxon>Bacteria</taxon>
        <taxon>Pseudomonadati</taxon>
        <taxon>Pseudomonadota</taxon>
        <taxon>Alphaproteobacteria</taxon>
        <taxon>Micropepsales</taxon>
        <taxon>Micropepsaceae</taxon>
        <taxon>Rhizomicrobium</taxon>
    </lineage>
</organism>
<dbReference type="InterPro" id="IPR011701">
    <property type="entry name" value="MFS"/>
</dbReference>
<keyword evidence="2" id="KW-1003">Cell membrane</keyword>
<dbReference type="PANTHER" id="PTHR42688">
    <property type="entry name" value="CONSERVED PROTEIN"/>
    <property type="match status" value="1"/>
</dbReference>
<protein>
    <submittedName>
        <fullName evidence="7">MFS transporter</fullName>
    </submittedName>
</protein>